<dbReference type="Gene3D" id="3.40.50.2000">
    <property type="entry name" value="Glycogen Phosphorylase B"/>
    <property type="match status" value="2"/>
</dbReference>
<gene>
    <name evidence="3" type="ORF">A3H70_01775</name>
</gene>
<dbReference type="EMBL" id="MHKO01000058">
    <property type="protein sequence ID" value="OGY90928.1"/>
    <property type="molecule type" value="Genomic_DNA"/>
</dbReference>
<dbReference type="GO" id="GO:0003825">
    <property type="term" value="F:alpha,alpha-trehalose-phosphate synthase (UDP-forming) activity"/>
    <property type="evidence" value="ECO:0007669"/>
    <property type="project" value="TreeGrafter"/>
</dbReference>
<dbReference type="Proteomes" id="UP000178109">
    <property type="component" value="Unassembled WGS sequence"/>
</dbReference>
<dbReference type="InterPro" id="IPR001830">
    <property type="entry name" value="Glyco_trans_20"/>
</dbReference>
<reference evidence="3 4" key="1">
    <citation type="journal article" date="2016" name="Nat. Commun.">
        <title>Thousands of microbial genomes shed light on interconnected biogeochemical processes in an aquifer system.</title>
        <authorList>
            <person name="Anantharaman K."/>
            <person name="Brown C.T."/>
            <person name="Hug L.A."/>
            <person name="Sharon I."/>
            <person name="Castelle C.J."/>
            <person name="Probst A.J."/>
            <person name="Thomas B.C."/>
            <person name="Singh A."/>
            <person name="Wilkins M.J."/>
            <person name="Karaoz U."/>
            <person name="Brodie E.L."/>
            <person name="Williams K.H."/>
            <person name="Hubbard S.S."/>
            <person name="Banfield J.F."/>
        </authorList>
    </citation>
    <scope>NUCLEOTIDE SEQUENCE [LARGE SCALE GENOMIC DNA]</scope>
</reference>
<comment type="caution">
    <text evidence="3">The sequence shown here is derived from an EMBL/GenBank/DDBJ whole genome shotgun (WGS) entry which is preliminary data.</text>
</comment>
<keyword evidence="2" id="KW-0472">Membrane</keyword>
<dbReference type="PANTHER" id="PTHR10788:SF106">
    <property type="entry name" value="BCDNA.GH08860"/>
    <property type="match status" value="1"/>
</dbReference>
<evidence type="ECO:0000313" key="3">
    <source>
        <dbReference type="EMBL" id="OGY90928.1"/>
    </source>
</evidence>
<dbReference type="STRING" id="1798553.A3H70_01775"/>
<evidence type="ECO:0000313" key="4">
    <source>
        <dbReference type="Proteomes" id="UP000178109"/>
    </source>
</evidence>
<dbReference type="Pfam" id="PF00982">
    <property type="entry name" value="Glyco_transf_20"/>
    <property type="match status" value="1"/>
</dbReference>
<sequence length="742" mass="84419">MKQLLIMIVGVAVIVSLVVFVFTLRQVRQEEASMLDDLRLRTALLADSFKESIRPSYLNNATSTMQMVLDKFANRERLLGLAVYNNKGGIFAVSAGLPAELTADASIPEQAMDADSVTGDFLAIEERGRTYIFATPLHQDEKVIGSLAVFQRADYIDDVINQIWKTNLVRWLVQILLFSIAVILILRWIIYRPILRLVESIHQARIGKTADDSAAIKNQGFFRPIAEEISKMSKSLLQARTAASEEARLRLEKVDSPWTEERLKEFVKASLKNQKIFLLFKGEPYTHKKGKDGIYCFSQAGGVLTALEPLMEACGGMWIAHGNGDADKETVDENDTIQVPPDNPKYTLKRIWLTEKEEQGYNKGYSAEGLYPLCLNTYTRPIFREEDWVEYKRVNGKFAKVLLGEIKNVEKPIIIVNEYHLTLAPQMVKASRPDARIGIFWHTPWPSAEAFNICPQRKKILEGMLGADIIGFHTQQFCNNFIDTIGKNVEAIVDFDKFSITRDEHASYIRPFPIGVAFTEEKKSDDSGMLGRKILDRFKIKTKYLGLGVDRLDYVKGIPERFKGIEYFLDAHPEYRGQFTFFQIASPCRSSIEQYLQYKDIVSQEAERINEKFKTEDWQPIVLEMVQYSHQDINSLYKLANVCVVTSLHDGMNLVAKEYTAERDDELGALVLSQFTGAAYDLKGALIINPYSTKEIADAIYKGITMSPLEQTRRMKTMRNSVKNYNIYRWAGELLKAVAEIS</sequence>
<keyword evidence="2" id="KW-1133">Transmembrane helix</keyword>
<organism evidence="3 4">
    <name type="scientific">Candidatus Komeilibacteria bacterium RIFCSPLOWO2_02_FULL_48_11</name>
    <dbReference type="NCBI Taxonomy" id="1798553"/>
    <lineage>
        <taxon>Bacteria</taxon>
        <taxon>Candidatus Komeiliibacteriota</taxon>
    </lineage>
</organism>
<evidence type="ECO:0000256" key="1">
    <source>
        <dbReference type="ARBA" id="ARBA00008799"/>
    </source>
</evidence>
<keyword evidence="2" id="KW-0812">Transmembrane</keyword>
<feature type="transmembrane region" description="Helical" evidence="2">
    <location>
        <begin position="6"/>
        <end position="24"/>
    </location>
</feature>
<comment type="similarity">
    <text evidence="1">Belongs to the glycosyltransferase 20 family.</text>
</comment>
<dbReference type="CDD" id="cd03788">
    <property type="entry name" value="GT20_TPS"/>
    <property type="match status" value="1"/>
</dbReference>
<name>A0A1G2BPC3_9BACT</name>
<proteinExistence type="inferred from homology"/>
<protein>
    <submittedName>
        <fullName evidence="3">Uncharacterized protein</fullName>
    </submittedName>
</protein>
<feature type="transmembrane region" description="Helical" evidence="2">
    <location>
        <begin position="171"/>
        <end position="190"/>
    </location>
</feature>
<dbReference type="PANTHER" id="PTHR10788">
    <property type="entry name" value="TREHALOSE-6-PHOSPHATE SYNTHASE"/>
    <property type="match status" value="1"/>
</dbReference>
<dbReference type="AlphaFoldDB" id="A0A1G2BPC3"/>
<dbReference type="SUPFAM" id="SSF53756">
    <property type="entry name" value="UDP-Glycosyltransferase/glycogen phosphorylase"/>
    <property type="match status" value="1"/>
</dbReference>
<accession>A0A1G2BPC3</accession>
<dbReference type="GO" id="GO:0005992">
    <property type="term" value="P:trehalose biosynthetic process"/>
    <property type="evidence" value="ECO:0007669"/>
    <property type="project" value="InterPro"/>
</dbReference>
<evidence type="ECO:0000256" key="2">
    <source>
        <dbReference type="SAM" id="Phobius"/>
    </source>
</evidence>